<comment type="caution">
    <text evidence="2">The sequence shown here is derived from an EMBL/GenBank/DDBJ whole genome shotgun (WGS) entry which is preliminary data.</text>
</comment>
<proteinExistence type="predicted"/>
<feature type="compositionally biased region" description="Polar residues" evidence="1">
    <location>
        <begin position="95"/>
        <end position="132"/>
    </location>
</feature>
<evidence type="ECO:0000313" key="3">
    <source>
        <dbReference type="Proteomes" id="UP000747399"/>
    </source>
</evidence>
<evidence type="ECO:0000256" key="1">
    <source>
        <dbReference type="SAM" id="MobiDB-lite"/>
    </source>
</evidence>
<dbReference type="Proteomes" id="UP000747399">
    <property type="component" value="Unassembled WGS sequence"/>
</dbReference>
<evidence type="ECO:0000313" key="2">
    <source>
        <dbReference type="EMBL" id="GIL68649.1"/>
    </source>
</evidence>
<sequence length="501" mass="54814">MLAKALGFRHRLTWSNHPPKGRQGLPGRGLSHPALVSAAPVVDIGSVPTTTDGLMQHLHERCTSADQPFCWRITSPGTSADEFQARTASLDERSASSTFPVNFQPASKTSSPQYCSGEASGSSDHLQSQKSLGSGDEERLSVDGNSTVEVDEHCAQTHPGSVCCTSTAVEKDETHNSCVVTLRTTVKVTDSRLQVAPAELEELAWLAVRDTAIEAVSVLNRQGSLSAGRQERHRFVCNMLRNGTIRDAKRMENGFGHVSYLVTLEDKSTGKRIRAAFKPRVEGDCEGWHRVPIEVAAYQLNLLLGMDVVPPAVMRGDCDVDWTHYPQGGAFIYWCAGARQLNTVSMSDWSVPGPVLLSDTRILDVLIQNSDRHAGHFLYAEHWADGDYAPQPYGRGGSGGGGSFWRGRMSPVLIDHAAGFRQDAFVCLDHENAFLTGPTRRISARTYLRLRFLDAPSLRTALHGIITDEEIAALLSRRDAVLSFFDDLVAEQGYENVVLES</sequence>
<evidence type="ECO:0008006" key="4">
    <source>
        <dbReference type="Google" id="ProtNLM"/>
    </source>
</evidence>
<reference evidence="2" key="1">
    <citation type="journal article" date="2021" name="Proc. Natl. Acad. Sci. U.S.A.">
        <title>Three genomes in the algal genus Volvox reveal the fate of a haploid sex-determining region after a transition to homothallism.</title>
        <authorList>
            <person name="Yamamoto K."/>
            <person name="Hamaji T."/>
            <person name="Kawai-Toyooka H."/>
            <person name="Matsuzaki R."/>
            <person name="Takahashi F."/>
            <person name="Nishimura Y."/>
            <person name="Kawachi M."/>
            <person name="Noguchi H."/>
            <person name="Minakuchi Y."/>
            <person name="Umen J.G."/>
            <person name="Toyoda A."/>
            <person name="Nozaki H."/>
        </authorList>
    </citation>
    <scope>NUCLEOTIDE SEQUENCE</scope>
    <source>
        <strain evidence="2">NIES-3780</strain>
    </source>
</reference>
<keyword evidence="3" id="KW-1185">Reference proteome</keyword>
<organism evidence="2 3">
    <name type="scientific">Volvox africanus</name>
    <dbReference type="NCBI Taxonomy" id="51714"/>
    <lineage>
        <taxon>Eukaryota</taxon>
        <taxon>Viridiplantae</taxon>
        <taxon>Chlorophyta</taxon>
        <taxon>core chlorophytes</taxon>
        <taxon>Chlorophyceae</taxon>
        <taxon>CS clade</taxon>
        <taxon>Chlamydomonadales</taxon>
        <taxon>Volvocaceae</taxon>
        <taxon>Volvox</taxon>
    </lineage>
</organism>
<name>A0A8J4FC05_9CHLO</name>
<feature type="region of interest" description="Disordered" evidence="1">
    <location>
        <begin position="87"/>
        <end position="145"/>
    </location>
</feature>
<protein>
    <recommendedName>
        <fullName evidence="4">PI3K/PI4K catalytic domain-containing protein</fullName>
    </recommendedName>
</protein>
<dbReference type="EMBL" id="BNCO01000123">
    <property type="protein sequence ID" value="GIL68649.1"/>
    <property type="molecule type" value="Genomic_DNA"/>
</dbReference>
<dbReference type="AlphaFoldDB" id="A0A8J4FC05"/>
<accession>A0A8J4FC05</accession>
<gene>
    <name evidence="2" type="ORF">Vafri_21898</name>
</gene>